<comment type="caution">
    <text evidence="1">The sequence shown here is derived from an EMBL/GenBank/DDBJ whole genome shotgun (WGS) entry which is preliminary data.</text>
</comment>
<organism evidence="1 2">
    <name type="scientific">Kingdonia uniflora</name>
    <dbReference type="NCBI Taxonomy" id="39325"/>
    <lineage>
        <taxon>Eukaryota</taxon>
        <taxon>Viridiplantae</taxon>
        <taxon>Streptophyta</taxon>
        <taxon>Embryophyta</taxon>
        <taxon>Tracheophyta</taxon>
        <taxon>Spermatophyta</taxon>
        <taxon>Magnoliopsida</taxon>
        <taxon>Ranunculales</taxon>
        <taxon>Circaeasteraceae</taxon>
        <taxon>Kingdonia</taxon>
    </lineage>
</organism>
<evidence type="ECO:0000313" key="2">
    <source>
        <dbReference type="Proteomes" id="UP000541444"/>
    </source>
</evidence>
<accession>A0A7J7KW64</accession>
<reference evidence="1 2" key="1">
    <citation type="journal article" date="2020" name="IScience">
        <title>Genome Sequencing of the Endangered Kingdonia uniflora (Circaeasteraceae, Ranunculales) Reveals Potential Mechanisms of Evolutionary Specialization.</title>
        <authorList>
            <person name="Sun Y."/>
            <person name="Deng T."/>
            <person name="Zhang A."/>
            <person name="Moore M.J."/>
            <person name="Landis J.B."/>
            <person name="Lin N."/>
            <person name="Zhang H."/>
            <person name="Zhang X."/>
            <person name="Huang J."/>
            <person name="Zhang X."/>
            <person name="Sun H."/>
            <person name="Wang H."/>
        </authorList>
    </citation>
    <scope>NUCLEOTIDE SEQUENCE [LARGE SCALE GENOMIC DNA]</scope>
    <source>
        <strain evidence="1">TB1705</strain>
        <tissue evidence="1">Leaf</tissue>
    </source>
</reference>
<dbReference type="Proteomes" id="UP000541444">
    <property type="component" value="Unassembled WGS sequence"/>
</dbReference>
<evidence type="ECO:0000313" key="1">
    <source>
        <dbReference type="EMBL" id="KAF6134504.1"/>
    </source>
</evidence>
<keyword evidence="2" id="KW-1185">Reference proteome</keyword>
<proteinExistence type="predicted"/>
<name>A0A7J7KW64_9MAGN</name>
<sequence length="78" mass="8856">MLNLKGFQSLKDRKLSLSLELSIILKRSTLSMKNSILHALRHNSSMHTQAQPRPNTNIPFGIGGHSWPNLRCLSFFII</sequence>
<dbReference type="EMBL" id="JACGCM010002836">
    <property type="protein sequence ID" value="KAF6134504.1"/>
    <property type="molecule type" value="Genomic_DNA"/>
</dbReference>
<gene>
    <name evidence="1" type="ORF">GIB67_028525</name>
</gene>
<dbReference type="AlphaFoldDB" id="A0A7J7KW64"/>
<protein>
    <submittedName>
        <fullName evidence="1">Uncharacterized protein</fullName>
    </submittedName>
</protein>